<sequence>MTAATTDGMDESRRASDERDGHDLRETLLGVEEGDRLRVTFGETIEYDGTTHTDATFTVRSVHDPESVRNPASTHDVRTTITGYHDAEGVDEDGTVEGWRIRMERHGSEWQTPTVAGYDAGRHPELDHESPGHDTTDEVTVESVTVEESV</sequence>
<dbReference type="RefSeq" id="WP_250872840.1">
    <property type="nucleotide sequence ID" value="NZ_JALXFV010000003.1"/>
</dbReference>
<feature type="compositionally biased region" description="Basic and acidic residues" evidence="1">
    <location>
        <begin position="10"/>
        <end position="26"/>
    </location>
</feature>
<dbReference type="EMBL" id="JBHUDC010000003">
    <property type="protein sequence ID" value="MFD1512865.1"/>
    <property type="molecule type" value="Genomic_DNA"/>
</dbReference>
<dbReference type="AlphaFoldDB" id="A0ABD6ASK3"/>
<proteinExistence type="predicted"/>
<organism evidence="2 3">
    <name type="scientific">Halomarina rubra</name>
    <dbReference type="NCBI Taxonomy" id="2071873"/>
    <lineage>
        <taxon>Archaea</taxon>
        <taxon>Methanobacteriati</taxon>
        <taxon>Methanobacteriota</taxon>
        <taxon>Stenosarchaea group</taxon>
        <taxon>Halobacteria</taxon>
        <taxon>Halobacteriales</taxon>
        <taxon>Natronomonadaceae</taxon>
        <taxon>Halomarina</taxon>
    </lineage>
</organism>
<name>A0ABD6ASK3_9EURY</name>
<feature type="region of interest" description="Disordered" evidence="1">
    <location>
        <begin position="1"/>
        <end position="28"/>
    </location>
</feature>
<reference evidence="2 3" key="1">
    <citation type="journal article" date="2019" name="Int. J. Syst. Evol. Microbiol.">
        <title>The Global Catalogue of Microorganisms (GCM) 10K type strain sequencing project: providing services to taxonomists for standard genome sequencing and annotation.</title>
        <authorList>
            <consortium name="The Broad Institute Genomics Platform"/>
            <consortium name="The Broad Institute Genome Sequencing Center for Infectious Disease"/>
            <person name="Wu L."/>
            <person name="Ma J."/>
        </authorList>
    </citation>
    <scope>NUCLEOTIDE SEQUENCE [LARGE SCALE GENOMIC DNA]</scope>
    <source>
        <strain evidence="2 3">CGMCC 1.12563</strain>
    </source>
</reference>
<feature type="compositionally biased region" description="Basic and acidic residues" evidence="1">
    <location>
        <begin position="120"/>
        <end position="136"/>
    </location>
</feature>
<evidence type="ECO:0000256" key="1">
    <source>
        <dbReference type="SAM" id="MobiDB-lite"/>
    </source>
</evidence>
<evidence type="ECO:0000313" key="3">
    <source>
        <dbReference type="Proteomes" id="UP001597187"/>
    </source>
</evidence>
<feature type="region of interest" description="Disordered" evidence="1">
    <location>
        <begin position="104"/>
        <end position="150"/>
    </location>
</feature>
<evidence type="ECO:0000313" key="2">
    <source>
        <dbReference type="EMBL" id="MFD1512865.1"/>
    </source>
</evidence>
<feature type="compositionally biased region" description="Low complexity" evidence="1">
    <location>
        <begin position="141"/>
        <end position="150"/>
    </location>
</feature>
<evidence type="ECO:0008006" key="4">
    <source>
        <dbReference type="Google" id="ProtNLM"/>
    </source>
</evidence>
<keyword evidence="3" id="KW-1185">Reference proteome</keyword>
<comment type="caution">
    <text evidence="2">The sequence shown here is derived from an EMBL/GenBank/DDBJ whole genome shotgun (WGS) entry which is preliminary data.</text>
</comment>
<protein>
    <recommendedName>
        <fullName evidence="4">Amphi-Trp domain-containing protein</fullName>
    </recommendedName>
</protein>
<dbReference type="Proteomes" id="UP001597187">
    <property type="component" value="Unassembled WGS sequence"/>
</dbReference>
<gene>
    <name evidence="2" type="ORF">ACFSBT_06175</name>
</gene>
<accession>A0ABD6ASK3</accession>